<accession>A0AAV5BGM2</accession>
<dbReference type="EMBL" id="BQKI01000001">
    <property type="protein sequence ID" value="GJM84770.1"/>
    <property type="molecule type" value="Genomic_DNA"/>
</dbReference>
<sequence length="173" mass="18594">MIRRTSSGSGHSTSSSPPLSPPLPRHREAGLSRALPPCPSLPRCRQAGLPSALPPRPPPPPLRAAAAGARLPPSSPLLSSPLLFASSPPPPSFLCRVAAAQIWCRPQAPLHRGGGPDLATRTATSFGLRFRDELPLHCLRFRRLGCVGPAPRRRVVDTRYVRWIWRAGVLPLG</sequence>
<name>A0AAV5BGM2_ELECO</name>
<organism evidence="2 3">
    <name type="scientific">Eleusine coracana subsp. coracana</name>
    <dbReference type="NCBI Taxonomy" id="191504"/>
    <lineage>
        <taxon>Eukaryota</taxon>
        <taxon>Viridiplantae</taxon>
        <taxon>Streptophyta</taxon>
        <taxon>Embryophyta</taxon>
        <taxon>Tracheophyta</taxon>
        <taxon>Spermatophyta</taxon>
        <taxon>Magnoliopsida</taxon>
        <taxon>Liliopsida</taxon>
        <taxon>Poales</taxon>
        <taxon>Poaceae</taxon>
        <taxon>PACMAD clade</taxon>
        <taxon>Chloridoideae</taxon>
        <taxon>Cynodonteae</taxon>
        <taxon>Eleusininae</taxon>
        <taxon>Eleusine</taxon>
    </lineage>
</organism>
<feature type="compositionally biased region" description="Pro residues" evidence="1">
    <location>
        <begin position="52"/>
        <end position="62"/>
    </location>
</feature>
<evidence type="ECO:0000313" key="2">
    <source>
        <dbReference type="EMBL" id="GJM84770.1"/>
    </source>
</evidence>
<reference evidence="2" key="1">
    <citation type="journal article" date="2018" name="DNA Res.">
        <title>Multiple hybrid de novo genome assembly of finger millet, an orphan allotetraploid crop.</title>
        <authorList>
            <person name="Hatakeyama M."/>
            <person name="Aluri S."/>
            <person name="Balachadran M.T."/>
            <person name="Sivarajan S.R."/>
            <person name="Patrignani A."/>
            <person name="Gruter S."/>
            <person name="Poveda L."/>
            <person name="Shimizu-Inatsugi R."/>
            <person name="Baeten J."/>
            <person name="Francoijs K.J."/>
            <person name="Nataraja K.N."/>
            <person name="Reddy Y.A.N."/>
            <person name="Phadnis S."/>
            <person name="Ravikumar R.L."/>
            <person name="Schlapbach R."/>
            <person name="Sreeman S.M."/>
            <person name="Shimizu K.K."/>
        </authorList>
    </citation>
    <scope>NUCLEOTIDE SEQUENCE</scope>
</reference>
<proteinExistence type="predicted"/>
<evidence type="ECO:0000256" key="1">
    <source>
        <dbReference type="SAM" id="MobiDB-lite"/>
    </source>
</evidence>
<dbReference type="Proteomes" id="UP001054889">
    <property type="component" value="Unassembled WGS sequence"/>
</dbReference>
<reference evidence="2" key="2">
    <citation type="submission" date="2021-12" db="EMBL/GenBank/DDBJ databases">
        <title>Resequencing data analysis of finger millet.</title>
        <authorList>
            <person name="Hatakeyama M."/>
            <person name="Aluri S."/>
            <person name="Balachadran M.T."/>
            <person name="Sivarajan S.R."/>
            <person name="Poveda L."/>
            <person name="Shimizu-Inatsugi R."/>
            <person name="Schlapbach R."/>
            <person name="Sreeman S.M."/>
            <person name="Shimizu K.K."/>
        </authorList>
    </citation>
    <scope>NUCLEOTIDE SEQUENCE</scope>
</reference>
<evidence type="ECO:0000313" key="3">
    <source>
        <dbReference type="Proteomes" id="UP001054889"/>
    </source>
</evidence>
<protein>
    <submittedName>
        <fullName evidence="2">Uncharacterized protein</fullName>
    </submittedName>
</protein>
<dbReference type="AlphaFoldDB" id="A0AAV5BGM2"/>
<feature type="compositionally biased region" description="Low complexity" evidence="1">
    <location>
        <begin position="1"/>
        <end position="17"/>
    </location>
</feature>
<comment type="caution">
    <text evidence="2">The sequence shown here is derived from an EMBL/GenBank/DDBJ whole genome shotgun (WGS) entry which is preliminary data.</text>
</comment>
<keyword evidence="3" id="KW-1185">Reference proteome</keyword>
<gene>
    <name evidence="2" type="primary">ga00474</name>
    <name evidence="2" type="ORF">PR202_ga00474</name>
</gene>
<feature type="region of interest" description="Disordered" evidence="1">
    <location>
        <begin position="1"/>
        <end position="70"/>
    </location>
</feature>